<accession>A0A286UWW1</accession>
<feature type="region of interest" description="Disordered" evidence="1">
    <location>
        <begin position="333"/>
        <end position="359"/>
    </location>
</feature>
<protein>
    <submittedName>
        <fullName evidence="2">Other 1 kinase</fullName>
    </submittedName>
</protein>
<organism evidence="2 3">
    <name type="scientific">Pyrrhoderma noxium</name>
    <dbReference type="NCBI Taxonomy" id="2282107"/>
    <lineage>
        <taxon>Eukaryota</taxon>
        <taxon>Fungi</taxon>
        <taxon>Dikarya</taxon>
        <taxon>Basidiomycota</taxon>
        <taxon>Agaricomycotina</taxon>
        <taxon>Agaricomycetes</taxon>
        <taxon>Hymenochaetales</taxon>
        <taxon>Hymenochaetaceae</taxon>
        <taxon>Pyrrhoderma</taxon>
    </lineage>
</organism>
<dbReference type="OrthoDB" id="3173976at2759"/>
<dbReference type="GO" id="GO:0016301">
    <property type="term" value="F:kinase activity"/>
    <property type="evidence" value="ECO:0007669"/>
    <property type="project" value="UniProtKB-KW"/>
</dbReference>
<sequence>MSASDSSPPPSPSPSTSSVDSEDQDISFNKRISPSWKTYQSLFERRGYHLDTAYDVRLYYERVFPGGIIPDSPAAVCQRKAYRRACEMRDDELCRDEGLPETLFRGTCKRSKKRIVVKAVGLYSRQYAIIRLLSSKPLRDDPMNHTIPVVDLIEVPESQLAFIVQEEWSSEIIDTENPCPLPSFLRALHQCIEGLVFMHAHGVAHLDISLRNILTDFEGHYAYIDFETSRLYPYWNDDRSREVSRYDDKDTTKSKRENHLGENMPYSNSAQNDSQRSLYPQFRLRSHIYSSSSSSASSSPSSSLSPSPNPSFISSNTSSLVDLVPSYPLNIPKKVHGQHNQTGPVDKSPDNSITSGFDGRRNKFPSPLGRWYTVGDTWEVKCPGIRRMLMYGPYPLSYYEPVSYVDMMTQSSS</sequence>
<dbReference type="InParanoid" id="A0A286UWW1"/>
<reference evidence="2 3" key="1">
    <citation type="journal article" date="2017" name="Mol. Ecol.">
        <title>Comparative and population genomic landscape of Phellinus noxius: A hypervariable fungus causing root rot in trees.</title>
        <authorList>
            <person name="Chung C.L."/>
            <person name="Lee T.J."/>
            <person name="Akiba M."/>
            <person name="Lee H.H."/>
            <person name="Kuo T.H."/>
            <person name="Liu D."/>
            <person name="Ke H.M."/>
            <person name="Yokoi T."/>
            <person name="Roa M.B."/>
            <person name="Lu M.J."/>
            <person name="Chang Y.Y."/>
            <person name="Ann P.J."/>
            <person name="Tsai J.N."/>
            <person name="Chen C.Y."/>
            <person name="Tzean S.S."/>
            <person name="Ota Y."/>
            <person name="Hattori T."/>
            <person name="Sahashi N."/>
            <person name="Liou R.F."/>
            <person name="Kikuchi T."/>
            <person name="Tsai I.J."/>
        </authorList>
    </citation>
    <scope>NUCLEOTIDE SEQUENCE [LARGE SCALE GENOMIC DNA]</scope>
    <source>
        <strain evidence="2 3">FFPRI411160</strain>
    </source>
</reference>
<dbReference type="InterPro" id="IPR011009">
    <property type="entry name" value="Kinase-like_dom_sf"/>
</dbReference>
<proteinExistence type="predicted"/>
<feature type="region of interest" description="Disordered" evidence="1">
    <location>
        <begin position="292"/>
        <end position="311"/>
    </location>
</feature>
<dbReference type="Proteomes" id="UP000217199">
    <property type="component" value="Unassembled WGS sequence"/>
</dbReference>
<name>A0A286UWW1_9AGAM</name>
<evidence type="ECO:0000313" key="3">
    <source>
        <dbReference type="Proteomes" id="UP000217199"/>
    </source>
</evidence>
<evidence type="ECO:0000313" key="2">
    <source>
        <dbReference type="EMBL" id="PAV23945.1"/>
    </source>
</evidence>
<evidence type="ECO:0000256" key="1">
    <source>
        <dbReference type="SAM" id="MobiDB-lite"/>
    </source>
</evidence>
<gene>
    <name evidence="2" type="ORF">PNOK_0101300</name>
</gene>
<dbReference type="SUPFAM" id="SSF56112">
    <property type="entry name" value="Protein kinase-like (PK-like)"/>
    <property type="match status" value="1"/>
</dbReference>
<dbReference type="STRING" id="2282107.A0A286UWW1"/>
<keyword evidence="2" id="KW-0418">Kinase</keyword>
<feature type="compositionally biased region" description="Basic and acidic residues" evidence="1">
    <location>
        <begin position="242"/>
        <end position="260"/>
    </location>
</feature>
<comment type="caution">
    <text evidence="2">The sequence shown here is derived from an EMBL/GenBank/DDBJ whole genome shotgun (WGS) entry which is preliminary data.</text>
</comment>
<feature type="region of interest" description="Disordered" evidence="1">
    <location>
        <begin position="242"/>
        <end position="275"/>
    </location>
</feature>
<feature type="compositionally biased region" description="Polar residues" evidence="1">
    <location>
        <begin position="265"/>
        <end position="275"/>
    </location>
</feature>
<dbReference type="AlphaFoldDB" id="A0A286UWW1"/>
<dbReference type="Gene3D" id="1.10.510.10">
    <property type="entry name" value="Transferase(Phosphotransferase) domain 1"/>
    <property type="match status" value="1"/>
</dbReference>
<dbReference type="EMBL" id="NBII01000001">
    <property type="protein sequence ID" value="PAV23945.1"/>
    <property type="molecule type" value="Genomic_DNA"/>
</dbReference>
<keyword evidence="3" id="KW-1185">Reference proteome</keyword>
<keyword evidence="2" id="KW-0808">Transferase</keyword>
<feature type="region of interest" description="Disordered" evidence="1">
    <location>
        <begin position="1"/>
        <end position="24"/>
    </location>
</feature>